<feature type="compositionally biased region" description="Polar residues" evidence="1">
    <location>
        <begin position="141"/>
        <end position="163"/>
    </location>
</feature>
<evidence type="ECO:0000256" key="1">
    <source>
        <dbReference type="SAM" id="MobiDB-lite"/>
    </source>
</evidence>
<feature type="region of interest" description="Disordered" evidence="1">
    <location>
        <begin position="23"/>
        <end position="56"/>
    </location>
</feature>
<reference evidence="2" key="1">
    <citation type="submission" date="2021-02" db="EMBL/GenBank/DDBJ databases">
        <authorList>
            <person name="Nowell W R."/>
        </authorList>
    </citation>
    <scope>NUCLEOTIDE SEQUENCE</scope>
</reference>
<dbReference type="EMBL" id="CAJNOW010001623">
    <property type="protein sequence ID" value="CAF1322257.1"/>
    <property type="molecule type" value="Genomic_DNA"/>
</dbReference>
<dbReference type="AlphaFoldDB" id="A0A815EZH5"/>
<protein>
    <submittedName>
        <fullName evidence="2">Uncharacterized protein</fullName>
    </submittedName>
</protein>
<proteinExistence type="predicted"/>
<evidence type="ECO:0000313" key="2">
    <source>
        <dbReference type="EMBL" id="CAF1322257.1"/>
    </source>
</evidence>
<dbReference type="OrthoDB" id="10046078at2759"/>
<organism evidence="2 3">
    <name type="scientific">Rotaria magnacalcarata</name>
    <dbReference type="NCBI Taxonomy" id="392030"/>
    <lineage>
        <taxon>Eukaryota</taxon>
        <taxon>Metazoa</taxon>
        <taxon>Spiralia</taxon>
        <taxon>Gnathifera</taxon>
        <taxon>Rotifera</taxon>
        <taxon>Eurotatoria</taxon>
        <taxon>Bdelloidea</taxon>
        <taxon>Philodinida</taxon>
        <taxon>Philodinidae</taxon>
        <taxon>Rotaria</taxon>
    </lineage>
</organism>
<gene>
    <name evidence="2" type="ORF">KQP761_LOCUS5801</name>
</gene>
<evidence type="ECO:0000313" key="3">
    <source>
        <dbReference type="Proteomes" id="UP000663834"/>
    </source>
</evidence>
<feature type="region of interest" description="Disordered" evidence="1">
    <location>
        <begin position="131"/>
        <end position="163"/>
    </location>
</feature>
<dbReference type="Proteomes" id="UP000663834">
    <property type="component" value="Unassembled WGS sequence"/>
</dbReference>
<name>A0A815EZH5_9BILA</name>
<accession>A0A815EZH5</accession>
<comment type="caution">
    <text evidence="2">The sequence shown here is derived from an EMBL/GenBank/DDBJ whole genome shotgun (WGS) entry which is preliminary data.</text>
</comment>
<sequence length="204" mass="24267">MPTVDPKPNHRPFRRVLYREDSKDSTVIKDVSPRNNGHLITKPKKKPKLHSKEENPKLKMTSASRTLLMREGTLYKSPLERIKYVKRVRNNRMARYLFVMQQYNTSSMATHSRRGNNSLLIFKDKMSSLSKRNGTRRKFYHQQQRQPSLKQDNNYDNNGYNKQYFETTSNNDYEYEQGPHQYKDQQAVYYETRSNNNSASVHHS</sequence>